<keyword evidence="1" id="KW-0472">Membrane</keyword>
<keyword evidence="1" id="KW-0812">Transmembrane</keyword>
<name>A0A5M6ZFJ6_9PROT</name>
<keyword evidence="3" id="KW-1185">Reference proteome</keyword>
<evidence type="ECO:0000256" key="1">
    <source>
        <dbReference type="SAM" id="Phobius"/>
    </source>
</evidence>
<accession>A0A5M6ZFJ6</accession>
<sequence length="70" mass="7504">MPRITAILLIGAWLAFAAIAPRFLTGEVTGLLALAGMVATVAVLAFSGHVSRPDPLSLNLTARRPYWETR</sequence>
<dbReference type="AlphaFoldDB" id="A0A5M6ZFJ6"/>
<keyword evidence="1" id="KW-1133">Transmembrane helix</keyword>
<gene>
    <name evidence="2" type="ORF">F1654_06755</name>
</gene>
<feature type="transmembrane region" description="Helical" evidence="1">
    <location>
        <begin position="27"/>
        <end position="46"/>
    </location>
</feature>
<dbReference type="EMBL" id="VWOJ01000002">
    <property type="protein sequence ID" value="KAA5803499.1"/>
    <property type="molecule type" value="Genomic_DNA"/>
</dbReference>
<organism evidence="2 3">
    <name type="scientific">Alkalicaulis satelles</name>
    <dbReference type="NCBI Taxonomy" id="2609175"/>
    <lineage>
        <taxon>Bacteria</taxon>
        <taxon>Pseudomonadati</taxon>
        <taxon>Pseudomonadota</taxon>
        <taxon>Alphaproteobacteria</taxon>
        <taxon>Maricaulales</taxon>
        <taxon>Maricaulaceae</taxon>
        <taxon>Alkalicaulis</taxon>
    </lineage>
</organism>
<protein>
    <submittedName>
        <fullName evidence="2">Uncharacterized protein</fullName>
    </submittedName>
</protein>
<reference evidence="2 3" key="1">
    <citation type="submission" date="2019-09" db="EMBL/GenBank/DDBJ databases">
        <authorList>
            <person name="Kevbrin V."/>
            <person name="Grouzdev D.S."/>
        </authorList>
    </citation>
    <scope>NUCLEOTIDE SEQUENCE [LARGE SCALE GENOMIC DNA]</scope>
    <source>
        <strain evidence="2 3">G-192</strain>
    </source>
</reference>
<evidence type="ECO:0000313" key="3">
    <source>
        <dbReference type="Proteomes" id="UP000325122"/>
    </source>
</evidence>
<evidence type="ECO:0000313" key="2">
    <source>
        <dbReference type="EMBL" id="KAA5803499.1"/>
    </source>
</evidence>
<dbReference type="RefSeq" id="WP_150022767.1">
    <property type="nucleotide sequence ID" value="NZ_VWOJ01000002.1"/>
</dbReference>
<dbReference type="Proteomes" id="UP000325122">
    <property type="component" value="Unassembled WGS sequence"/>
</dbReference>
<proteinExistence type="predicted"/>
<comment type="caution">
    <text evidence="2">The sequence shown here is derived from an EMBL/GenBank/DDBJ whole genome shotgun (WGS) entry which is preliminary data.</text>
</comment>